<organism evidence="1 2">
    <name type="scientific">Trichinella spiralis</name>
    <name type="common">Trichina worm</name>
    <dbReference type="NCBI Taxonomy" id="6334"/>
    <lineage>
        <taxon>Eukaryota</taxon>
        <taxon>Metazoa</taxon>
        <taxon>Ecdysozoa</taxon>
        <taxon>Nematoda</taxon>
        <taxon>Enoplea</taxon>
        <taxon>Dorylaimia</taxon>
        <taxon>Trichinellida</taxon>
        <taxon>Trichinellidae</taxon>
        <taxon>Trichinella</taxon>
    </lineage>
</organism>
<reference evidence="1 2" key="1">
    <citation type="submission" date="2015-01" db="EMBL/GenBank/DDBJ databases">
        <title>Evolution of Trichinella species and genotypes.</title>
        <authorList>
            <person name="Korhonen P.K."/>
            <person name="Edoardo P."/>
            <person name="Giuseppe L.R."/>
            <person name="Gasser R.B."/>
        </authorList>
    </citation>
    <scope>NUCLEOTIDE SEQUENCE [LARGE SCALE GENOMIC DNA]</scope>
    <source>
        <strain evidence="1">ISS3</strain>
    </source>
</reference>
<dbReference type="EMBL" id="JYDH01000041">
    <property type="protein sequence ID" value="KRY36657.1"/>
    <property type="molecule type" value="Genomic_DNA"/>
</dbReference>
<dbReference type="Proteomes" id="UP000054776">
    <property type="component" value="Unassembled WGS sequence"/>
</dbReference>
<protein>
    <submittedName>
        <fullName evidence="1">Uncharacterized protein</fullName>
    </submittedName>
</protein>
<name>A0A0V1BIE7_TRISP</name>
<keyword evidence="2" id="KW-1185">Reference proteome</keyword>
<dbReference type="InParanoid" id="A0A0V1BIE7"/>
<evidence type="ECO:0000313" key="2">
    <source>
        <dbReference type="Proteomes" id="UP000054776"/>
    </source>
</evidence>
<comment type="caution">
    <text evidence="1">The sequence shown here is derived from an EMBL/GenBank/DDBJ whole genome shotgun (WGS) entry which is preliminary data.</text>
</comment>
<sequence>METSFVQNIIPESVKLINTGWIMVYFHLCNDNTISNAPLVQIQSPMLPRVCYYANRVMDTVHLKAHCCSSVSSPN</sequence>
<dbReference type="AlphaFoldDB" id="A0A0V1BIE7"/>
<evidence type="ECO:0000313" key="1">
    <source>
        <dbReference type="EMBL" id="KRY36657.1"/>
    </source>
</evidence>
<accession>A0A0V1BIE7</accession>
<gene>
    <name evidence="1" type="ORF">T01_16026</name>
</gene>
<proteinExistence type="predicted"/>